<dbReference type="AlphaFoldDB" id="A0A8X7CH64"/>
<evidence type="ECO:0000313" key="2">
    <source>
        <dbReference type="EMBL" id="GFY72439.1"/>
    </source>
</evidence>
<name>A0A8X7CH64_9ARAC</name>
<gene>
    <name evidence="2" type="ORF">TNIN_71211</name>
</gene>
<feature type="region of interest" description="Disordered" evidence="1">
    <location>
        <begin position="45"/>
        <end position="77"/>
    </location>
</feature>
<keyword evidence="3" id="KW-1185">Reference proteome</keyword>
<feature type="compositionally biased region" description="Polar residues" evidence="1">
    <location>
        <begin position="45"/>
        <end position="59"/>
    </location>
</feature>
<dbReference type="EMBL" id="BMAV01019444">
    <property type="protein sequence ID" value="GFY72439.1"/>
    <property type="molecule type" value="Genomic_DNA"/>
</dbReference>
<protein>
    <submittedName>
        <fullName evidence="2">Uncharacterized protein</fullName>
    </submittedName>
</protein>
<reference evidence="2" key="1">
    <citation type="submission" date="2020-08" db="EMBL/GenBank/DDBJ databases">
        <title>Multicomponent nature underlies the extraordinary mechanical properties of spider dragline silk.</title>
        <authorList>
            <person name="Kono N."/>
            <person name="Nakamura H."/>
            <person name="Mori M."/>
            <person name="Yoshida Y."/>
            <person name="Ohtoshi R."/>
            <person name="Malay A.D."/>
            <person name="Moran D.A.P."/>
            <person name="Tomita M."/>
            <person name="Numata K."/>
            <person name="Arakawa K."/>
        </authorList>
    </citation>
    <scope>NUCLEOTIDE SEQUENCE</scope>
</reference>
<evidence type="ECO:0000313" key="3">
    <source>
        <dbReference type="Proteomes" id="UP000886998"/>
    </source>
</evidence>
<proteinExistence type="predicted"/>
<evidence type="ECO:0000256" key="1">
    <source>
        <dbReference type="SAM" id="MobiDB-lite"/>
    </source>
</evidence>
<comment type="caution">
    <text evidence="2">The sequence shown here is derived from an EMBL/GenBank/DDBJ whole genome shotgun (WGS) entry which is preliminary data.</text>
</comment>
<dbReference type="Proteomes" id="UP000886998">
    <property type="component" value="Unassembled WGS sequence"/>
</dbReference>
<sequence>MFSCFLRVGCTASACKAKPCGKLCAKRHHVSLHFLKQNTNFLTNQNKSNASPASVNRVKQSPMHECSILPPPPEEVSEKDSNAVFAINQHIEGKYLRF</sequence>
<organism evidence="2 3">
    <name type="scientific">Trichonephila inaurata madagascariensis</name>
    <dbReference type="NCBI Taxonomy" id="2747483"/>
    <lineage>
        <taxon>Eukaryota</taxon>
        <taxon>Metazoa</taxon>
        <taxon>Ecdysozoa</taxon>
        <taxon>Arthropoda</taxon>
        <taxon>Chelicerata</taxon>
        <taxon>Arachnida</taxon>
        <taxon>Araneae</taxon>
        <taxon>Araneomorphae</taxon>
        <taxon>Entelegynae</taxon>
        <taxon>Araneoidea</taxon>
        <taxon>Nephilidae</taxon>
        <taxon>Trichonephila</taxon>
        <taxon>Trichonephila inaurata</taxon>
    </lineage>
</organism>
<accession>A0A8X7CH64</accession>